<keyword evidence="2" id="KW-0479">Metal-binding</keyword>
<organism evidence="7 8">
    <name type="scientific">Rhizophagus irregularis</name>
    <dbReference type="NCBI Taxonomy" id="588596"/>
    <lineage>
        <taxon>Eukaryota</taxon>
        <taxon>Fungi</taxon>
        <taxon>Fungi incertae sedis</taxon>
        <taxon>Mucoromycota</taxon>
        <taxon>Glomeromycotina</taxon>
        <taxon>Glomeromycetes</taxon>
        <taxon>Glomerales</taxon>
        <taxon>Glomeraceae</taxon>
        <taxon>Rhizophagus</taxon>
    </lineage>
</organism>
<dbReference type="GO" id="GO:0005634">
    <property type="term" value="C:nucleus"/>
    <property type="evidence" value="ECO:0007669"/>
    <property type="project" value="UniProtKB-SubCell"/>
</dbReference>
<evidence type="ECO:0000313" key="7">
    <source>
        <dbReference type="EMBL" id="CAB5390676.1"/>
    </source>
</evidence>
<sequence>MRRNLDKNYEYLRIIADVETRWNSSYLAWKRLLKIKDLIDVLASTLMIDPNTRRDGKRLKDINLTDDEWQAMNKLVNILEDFAGATEYLGGSNYTTISLMYSLLAVINNKMIPDDSNVEVIDLTSPNTAFDDDVGYEDAPEDEITQQPKRRKININTPQNCFELEKRVKAALYQSINHYWEVPQEQGMLAALLDPRFKDLEFASETLRLQTHEQLKDAYKNMKILTNESQEAESRPTSSNSLLARMFKNSHTYVDEVTNYLALPKIHLDDCPLLWWKTNKAQFPILSKLARKYLAIPATSTPSERLFSEAGNVVTIKRTQLLPNTLENLVFCKKNWRLVGGVFPLSNTSE</sequence>
<evidence type="ECO:0000259" key="6">
    <source>
        <dbReference type="Pfam" id="PF05699"/>
    </source>
</evidence>
<keyword evidence="3" id="KW-0863">Zinc-finger</keyword>
<dbReference type="AlphaFoldDB" id="A0A915ZTT0"/>
<dbReference type="PANTHER" id="PTHR46481:SF10">
    <property type="entry name" value="ZINC FINGER BED DOMAIN-CONTAINING PROTEIN 39"/>
    <property type="match status" value="1"/>
</dbReference>
<protein>
    <recommendedName>
        <fullName evidence="6">HAT C-terminal dimerisation domain-containing protein</fullName>
    </recommendedName>
</protein>
<comment type="subcellular location">
    <subcellularLocation>
        <location evidence="1">Nucleus</location>
    </subcellularLocation>
</comment>
<dbReference type="GO" id="GO:0008270">
    <property type="term" value="F:zinc ion binding"/>
    <property type="evidence" value="ECO:0007669"/>
    <property type="project" value="UniProtKB-KW"/>
</dbReference>
<keyword evidence="5" id="KW-0539">Nucleus</keyword>
<gene>
    <name evidence="7" type="ORF">CHRIB12_LOCUS21616</name>
</gene>
<accession>A0A915ZTT0</accession>
<keyword evidence="4" id="KW-0862">Zinc</keyword>
<evidence type="ECO:0000256" key="5">
    <source>
        <dbReference type="ARBA" id="ARBA00023242"/>
    </source>
</evidence>
<dbReference type="InterPro" id="IPR052035">
    <property type="entry name" value="ZnF_BED_domain_contain"/>
</dbReference>
<dbReference type="InterPro" id="IPR008906">
    <property type="entry name" value="HATC_C_dom"/>
</dbReference>
<evidence type="ECO:0000256" key="2">
    <source>
        <dbReference type="ARBA" id="ARBA00022723"/>
    </source>
</evidence>
<evidence type="ECO:0000313" key="8">
    <source>
        <dbReference type="Proteomes" id="UP000684084"/>
    </source>
</evidence>
<dbReference type="GO" id="GO:0046983">
    <property type="term" value="F:protein dimerization activity"/>
    <property type="evidence" value="ECO:0007669"/>
    <property type="project" value="InterPro"/>
</dbReference>
<dbReference type="PANTHER" id="PTHR46481">
    <property type="entry name" value="ZINC FINGER BED DOMAIN-CONTAINING PROTEIN 4"/>
    <property type="match status" value="1"/>
</dbReference>
<evidence type="ECO:0000256" key="3">
    <source>
        <dbReference type="ARBA" id="ARBA00022771"/>
    </source>
</evidence>
<dbReference type="Proteomes" id="UP000684084">
    <property type="component" value="Unassembled WGS sequence"/>
</dbReference>
<dbReference type="OrthoDB" id="2449751at2759"/>
<dbReference type="EMBL" id="CAGKOT010000070">
    <property type="protein sequence ID" value="CAB5390676.1"/>
    <property type="molecule type" value="Genomic_DNA"/>
</dbReference>
<comment type="caution">
    <text evidence="7">The sequence shown here is derived from an EMBL/GenBank/DDBJ whole genome shotgun (WGS) entry which is preliminary data.</text>
</comment>
<evidence type="ECO:0000256" key="4">
    <source>
        <dbReference type="ARBA" id="ARBA00022833"/>
    </source>
</evidence>
<proteinExistence type="predicted"/>
<reference evidence="7" key="1">
    <citation type="submission" date="2020-05" db="EMBL/GenBank/DDBJ databases">
        <authorList>
            <person name="Rincon C."/>
            <person name="Sanders R I."/>
            <person name="Robbins C."/>
            <person name="Chaturvedi A."/>
        </authorList>
    </citation>
    <scope>NUCLEOTIDE SEQUENCE</scope>
    <source>
        <strain evidence="7">CHB12</strain>
    </source>
</reference>
<feature type="domain" description="HAT C-terminal dimerisation" evidence="6">
    <location>
        <begin position="257"/>
        <end position="335"/>
    </location>
</feature>
<dbReference type="VEuPathDB" id="FungiDB:RhiirFUN_003096"/>
<evidence type="ECO:0000256" key="1">
    <source>
        <dbReference type="ARBA" id="ARBA00004123"/>
    </source>
</evidence>
<dbReference type="Pfam" id="PF05699">
    <property type="entry name" value="Dimer_Tnp_hAT"/>
    <property type="match status" value="1"/>
</dbReference>
<name>A0A915ZTT0_9GLOM</name>